<reference evidence="1" key="1">
    <citation type="submission" date="2014-11" db="EMBL/GenBank/DDBJ databases">
        <authorList>
            <person name="Amaro Gonzalez C."/>
        </authorList>
    </citation>
    <scope>NUCLEOTIDE SEQUENCE</scope>
</reference>
<dbReference type="EMBL" id="GBXM01035762">
    <property type="protein sequence ID" value="JAH72815.1"/>
    <property type="molecule type" value="Transcribed_RNA"/>
</dbReference>
<proteinExistence type="predicted"/>
<reference evidence="1" key="2">
    <citation type="journal article" date="2015" name="Fish Shellfish Immunol.">
        <title>Early steps in the European eel (Anguilla anguilla)-Vibrio vulnificus interaction in the gills: Role of the RtxA13 toxin.</title>
        <authorList>
            <person name="Callol A."/>
            <person name="Pajuelo D."/>
            <person name="Ebbesson L."/>
            <person name="Teles M."/>
            <person name="MacKenzie S."/>
            <person name="Amaro C."/>
        </authorList>
    </citation>
    <scope>NUCLEOTIDE SEQUENCE</scope>
</reference>
<organism evidence="1">
    <name type="scientific">Anguilla anguilla</name>
    <name type="common">European freshwater eel</name>
    <name type="synonym">Muraena anguilla</name>
    <dbReference type="NCBI Taxonomy" id="7936"/>
    <lineage>
        <taxon>Eukaryota</taxon>
        <taxon>Metazoa</taxon>
        <taxon>Chordata</taxon>
        <taxon>Craniata</taxon>
        <taxon>Vertebrata</taxon>
        <taxon>Euteleostomi</taxon>
        <taxon>Actinopterygii</taxon>
        <taxon>Neopterygii</taxon>
        <taxon>Teleostei</taxon>
        <taxon>Anguilliformes</taxon>
        <taxon>Anguillidae</taxon>
        <taxon>Anguilla</taxon>
    </lineage>
</organism>
<sequence>MFVQDSPMLTPKIRLREGTNLSTLCEVQFTYVAPFISISLYWKMF</sequence>
<protein>
    <submittedName>
        <fullName evidence="1">Uncharacterized protein</fullName>
    </submittedName>
</protein>
<evidence type="ECO:0000313" key="1">
    <source>
        <dbReference type="EMBL" id="JAH72815.1"/>
    </source>
</evidence>
<dbReference type="AlphaFoldDB" id="A0A0E9V5V3"/>
<name>A0A0E9V5V3_ANGAN</name>
<accession>A0A0E9V5V3</accession>